<dbReference type="InterPro" id="IPR009057">
    <property type="entry name" value="Homeodomain-like_sf"/>
</dbReference>
<reference evidence="4 5" key="1">
    <citation type="submission" date="2017-05" db="EMBL/GenBank/DDBJ databases">
        <authorList>
            <person name="Varghese N."/>
            <person name="Submissions S."/>
        </authorList>
    </citation>
    <scope>NUCLEOTIDE SEQUENCE [LARGE SCALE GENOMIC DNA]</scope>
    <source>
        <strain evidence="4 5">DSM 18015</strain>
    </source>
</reference>
<evidence type="ECO:0000259" key="3">
    <source>
        <dbReference type="PROSITE" id="PS50977"/>
    </source>
</evidence>
<proteinExistence type="predicted"/>
<dbReference type="SUPFAM" id="SSF46689">
    <property type="entry name" value="Homeodomain-like"/>
    <property type="match status" value="1"/>
</dbReference>
<dbReference type="Pfam" id="PF00440">
    <property type="entry name" value="TetR_N"/>
    <property type="match status" value="1"/>
</dbReference>
<feature type="domain" description="HTH tetR-type" evidence="3">
    <location>
        <begin position="14"/>
        <end position="74"/>
    </location>
</feature>
<dbReference type="InterPro" id="IPR050109">
    <property type="entry name" value="HTH-type_TetR-like_transc_reg"/>
</dbReference>
<protein>
    <submittedName>
        <fullName evidence="4">Transcriptional regulator, TetR family</fullName>
    </submittedName>
</protein>
<sequence>MAKQNPKNRTRNKERSKQQFLDAVGNILKTKGYKYLKVNEIAATAGLDKKLIYNYFGGVDQLLDEYIKTQDFWSNVKNENSELEITDGGKEFTKQMLIEQFDFVAVNKDLQKILIWRLTEERTSLRKLTEGQEKNGELLFKSITDPYFQDKSEDFRAVAAILVSGMYYLNLYSEVNGSVFCGLDVKTNEGRSKIKNALKMLVDKTFEELK</sequence>
<keyword evidence="5" id="KW-1185">Reference proteome</keyword>
<evidence type="ECO:0000313" key="5">
    <source>
        <dbReference type="Proteomes" id="UP001158050"/>
    </source>
</evidence>
<gene>
    <name evidence="4" type="ORF">SAMN05421679_101187</name>
</gene>
<dbReference type="Gene3D" id="1.10.357.10">
    <property type="entry name" value="Tetracycline Repressor, domain 2"/>
    <property type="match status" value="1"/>
</dbReference>
<dbReference type="EMBL" id="FXUO01000001">
    <property type="protein sequence ID" value="SMP86606.1"/>
    <property type="molecule type" value="Genomic_DNA"/>
</dbReference>
<comment type="caution">
    <text evidence="4">The sequence shown here is derived from an EMBL/GenBank/DDBJ whole genome shotgun (WGS) entry which is preliminary data.</text>
</comment>
<dbReference type="InterPro" id="IPR001647">
    <property type="entry name" value="HTH_TetR"/>
</dbReference>
<dbReference type="PANTHER" id="PTHR30328">
    <property type="entry name" value="TRANSCRIPTIONAL REPRESSOR"/>
    <property type="match status" value="1"/>
</dbReference>
<evidence type="ECO:0000313" key="4">
    <source>
        <dbReference type="EMBL" id="SMP86606.1"/>
    </source>
</evidence>
<accession>A0ABY1QXT9</accession>
<keyword evidence="1 2" id="KW-0238">DNA-binding</keyword>
<name>A0ABY1QXT9_9FLAO</name>
<dbReference type="RefSeq" id="WP_283415133.1">
    <property type="nucleotide sequence ID" value="NZ_FXUO01000001.1"/>
</dbReference>
<dbReference type="Proteomes" id="UP001158050">
    <property type="component" value="Unassembled WGS sequence"/>
</dbReference>
<evidence type="ECO:0000256" key="1">
    <source>
        <dbReference type="ARBA" id="ARBA00023125"/>
    </source>
</evidence>
<dbReference type="PROSITE" id="PS50977">
    <property type="entry name" value="HTH_TETR_2"/>
    <property type="match status" value="1"/>
</dbReference>
<feature type="DNA-binding region" description="H-T-H motif" evidence="2">
    <location>
        <begin position="37"/>
        <end position="56"/>
    </location>
</feature>
<organism evidence="4 5">
    <name type="scientific">Epilithonimonas pallida</name>
    <dbReference type="NCBI Taxonomy" id="373671"/>
    <lineage>
        <taxon>Bacteria</taxon>
        <taxon>Pseudomonadati</taxon>
        <taxon>Bacteroidota</taxon>
        <taxon>Flavobacteriia</taxon>
        <taxon>Flavobacteriales</taxon>
        <taxon>Weeksellaceae</taxon>
        <taxon>Chryseobacterium group</taxon>
        <taxon>Epilithonimonas</taxon>
    </lineage>
</organism>
<evidence type="ECO:0000256" key="2">
    <source>
        <dbReference type="PROSITE-ProRule" id="PRU00335"/>
    </source>
</evidence>
<dbReference type="PANTHER" id="PTHR30328:SF54">
    <property type="entry name" value="HTH-TYPE TRANSCRIPTIONAL REPRESSOR SCO4008"/>
    <property type="match status" value="1"/>
</dbReference>